<gene>
    <name evidence="1" type="primary">ORF-132</name>
</gene>
<accession>Q4KSU9</accession>
<dbReference type="GeneID" id="3431524"/>
<reference evidence="2" key="4">
    <citation type="journal article" date="2013" name="Genome Announc.">
        <title>Complete Genome Sequences of Five Chrysodeixis chalcites Nucleopolyhedrovirus Genotypes from a Canary Islands Isolate.</title>
        <authorList>
            <person name="Bernal A."/>
            <person name="Williams T."/>
            <person name="Munoz D."/>
            <person name="Caballero P."/>
            <person name="Simon O."/>
        </authorList>
    </citation>
    <scope>NUCLEOTIDE SEQUENCE</scope>
    <source>
        <strain evidence="2">TF1</strain>
    </source>
</reference>
<keyword evidence="4" id="KW-1185">Reference proteome</keyword>
<organism evidence="1 4">
    <name type="scientific">Chrysodeixis chalcites nucleopolyhedrovirus</name>
    <dbReference type="NCBI Taxonomy" id="320432"/>
    <lineage>
        <taxon>Viruses</taxon>
        <taxon>Viruses incertae sedis</taxon>
        <taxon>Naldaviricetes</taxon>
        <taxon>Lefavirales</taxon>
        <taxon>Baculoviridae</taxon>
        <taxon>Alphabaculovirus</taxon>
        <taxon>Alphabaculovirus chrychalcites</taxon>
    </lineage>
</organism>
<dbReference type="EMBL" id="AY864330">
    <property type="protein sequence ID" value="AAY84063.1"/>
    <property type="molecule type" value="Genomic_DNA"/>
</dbReference>
<dbReference type="KEGG" id="vg:3431524"/>
<proteinExistence type="predicted"/>
<name>Q4KSU9_9ABAC</name>
<evidence type="ECO:0000313" key="2">
    <source>
        <dbReference type="EMBL" id="AGE61392.1"/>
    </source>
</evidence>
<evidence type="ECO:0000313" key="4">
    <source>
        <dbReference type="Proteomes" id="UP000202309"/>
    </source>
</evidence>
<dbReference type="RefSeq" id="YP_249736.1">
    <property type="nucleotide sequence ID" value="NC_007151.1"/>
</dbReference>
<evidence type="ECO:0000313" key="3">
    <source>
        <dbReference type="EMBL" id="AGE61692.1"/>
    </source>
</evidence>
<reference evidence="1 4" key="1">
    <citation type="journal article" date="2004" name="Virology">
        <title>Identification and characterization of a DNA photolyase-containing baculovirus from Chrysodeixis chalcites.</title>
        <authorList>
            <person name="van Oers M.M."/>
            <person name="Herniou E.A."/>
            <person name="Usmany M."/>
            <person name="Messelink G.J."/>
            <person name="Vlak J.M."/>
        </authorList>
    </citation>
    <scope>NUCLEOTIDE SEQUENCE [LARGE SCALE GENOMIC DNA]</scope>
</reference>
<dbReference type="EMBL" id="JX560542">
    <property type="protein sequence ID" value="AGE61841.1"/>
    <property type="molecule type" value="Genomic_DNA"/>
</dbReference>
<evidence type="ECO:0000313" key="1">
    <source>
        <dbReference type="EMBL" id="AAY84063.1"/>
    </source>
</evidence>
<dbReference type="EMBL" id="JX560539">
    <property type="protein sequence ID" value="AGE61392.1"/>
    <property type="molecule type" value="Genomic_DNA"/>
</dbReference>
<reference evidence="1 4" key="2">
    <citation type="journal article" date="2005" name="J. Gen. Virol.">
        <title>Genome sequence of Chrysodeixis chalcites nucleopolyhedrovirus, a baculovirus with two DNA photolyase genes.</title>
        <authorList>
            <person name="van Oers M.M."/>
            <person name="Abma-Henkens M.H."/>
            <person name="Herniou E.A."/>
            <person name="de Groot J.C."/>
            <person name="Peters S."/>
            <person name="Vlak J.M."/>
        </authorList>
    </citation>
    <scope>NUCLEOTIDE SEQUENCE [LARGE SCALE GENOMIC DNA]</scope>
</reference>
<dbReference type="OrthoDB" id="15801at10239"/>
<sequence>MASLATILSPLRSPSIFEIDQLYSIHNYNKESVSILENGHELFTFHQKRFNRIVAIEIHICNKEGMRITRRAITKLRYDFLASHEWSRNVWALYTFMRPAHEHNIANGLIGILHAKWCKKILYMKIVRRKYFIRHVEFNDGTYHHTRSWSTYNALRIELETDLNIRNLCPPAVYFPCDYNKKY</sequence>
<dbReference type="EMBL" id="JX560541">
    <property type="protein sequence ID" value="AGE61692.1"/>
    <property type="molecule type" value="Genomic_DNA"/>
</dbReference>
<reference evidence="3" key="3">
    <citation type="submission" date="2012-08" db="EMBL/GenBank/DDBJ databases">
        <title>Sequences comparision among Chrysodeixis chalcites nucleopolyhedrovirus genotypes from a field strain of the Canary Islands.</title>
        <authorList>
            <person name="Bernal A."/>
            <person name="Simon O."/>
            <person name="Palma L."/>
            <person name="Williams T."/>
            <person name="Caballero P."/>
        </authorList>
    </citation>
    <scope>NUCLEOTIDE SEQUENCE</scope>
    <source>
        <strain evidence="3">TF1</strain>
    </source>
</reference>
<dbReference type="Proteomes" id="UP000202309">
    <property type="component" value="Segment"/>
</dbReference>
<dbReference type="EMBL" id="JX560540">
    <property type="protein sequence ID" value="AGE61538.1"/>
    <property type="molecule type" value="Genomic_DNA"/>
</dbReference>
<protein>
    <submittedName>
        <fullName evidence="1">ORF-132 peptide</fullName>
    </submittedName>
</protein>